<dbReference type="HOGENOM" id="CLU_2308279_0_0_1"/>
<evidence type="ECO:0000313" key="1">
    <source>
        <dbReference type="EMBL" id="CAY82406.1"/>
    </source>
</evidence>
<protein>
    <submittedName>
        <fullName evidence="1">EC1118_1N9_1486p</fullName>
    </submittedName>
</protein>
<proteinExistence type="predicted"/>
<dbReference type="EMBL" id="FN393086">
    <property type="protein sequence ID" value="CAY82406.1"/>
    <property type="molecule type" value="Genomic_DNA"/>
</dbReference>
<reference evidence="1" key="1">
    <citation type="journal article" date="2009" name="Proc. Natl. Acad. Sci. U.S.A.">
        <title>Eukaryote-to-eukaryote gene transfer events revealed by the genome sequence of the wine yeast Saccharomyces cerevisiae EC1118.</title>
        <authorList>
            <person name="Novo M."/>
            <person name="Bigey F."/>
            <person name="Beyne E."/>
            <person name="Galeote V."/>
            <person name="Gavory F."/>
            <person name="Mallet S."/>
            <person name="Cambot B."/>
            <person name="Legras J.L."/>
            <person name="Wincker P."/>
            <person name="Casaregola S."/>
            <person name="Dequin S."/>
        </authorList>
    </citation>
    <scope>NUCLEOTIDE SEQUENCE [LARGE SCALE GENOMIC DNA]</scope>
    <source>
        <strain evidence="1">Lalvin EC1118</strain>
        <strain>Lalvin EC1118 / Prise de mousse</strain>
    </source>
</reference>
<name>C8ZG33_YEAS8</name>
<organism evidence="1">
    <name type="scientific">Saccharomyces cerevisiae (strain Lalvin EC1118 / Prise de mousse)</name>
    <name type="common">Baker's yeast</name>
    <dbReference type="NCBI Taxonomy" id="643680"/>
    <lineage>
        <taxon>Eukaryota</taxon>
        <taxon>Fungi</taxon>
        <taxon>Dikarya</taxon>
        <taxon>Ascomycota</taxon>
        <taxon>Saccharomycotina</taxon>
        <taxon>Saccharomycetes</taxon>
        <taxon>Saccharomycetales</taxon>
        <taxon>Saccharomycetaceae</taxon>
        <taxon>Saccharomyces</taxon>
    </lineage>
</organism>
<sequence>MSFNGTSIRVITSYFLFFLDNLSKIKFSRLFSFKYRDFCDSCPLDIIIINASIRCLRSVFDFLHILTPRLNGKTTKKPKRNLRTQRVFDEKLHSHNASPN</sequence>
<accession>C8ZG33</accession>
<gene>
    <name evidence="1" type="ORF">EC1118_1N9_1486g</name>
</gene>
<dbReference type="AlphaFoldDB" id="C8ZG33"/>